<dbReference type="EMBL" id="UFSB01000001">
    <property type="protein sequence ID" value="SUU38295.1"/>
    <property type="molecule type" value="Genomic_DNA"/>
</dbReference>
<accession>A0A263HCB4</accession>
<dbReference type="GO" id="GO:0046872">
    <property type="term" value="F:metal ion binding"/>
    <property type="evidence" value="ECO:0007669"/>
    <property type="project" value="UniProtKB-KW"/>
</dbReference>
<dbReference type="RefSeq" id="WP_094946684.1">
    <property type="nucleotide sequence ID" value="NZ_JBMHIA010000009.1"/>
</dbReference>
<dbReference type="AlphaFoldDB" id="A0A263HCB4"/>
<dbReference type="Pfam" id="PF03352">
    <property type="entry name" value="Adenine_glyco"/>
    <property type="match status" value="1"/>
</dbReference>
<evidence type="ECO:0000313" key="10">
    <source>
        <dbReference type="EMBL" id="OZN24652.1"/>
    </source>
</evidence>
<dbReference type="PANTHER" id="PTHR30037:SF4">
    <property type="entry name" value="DNA-3-METHYLADENINE GLYCOSYLASE I"/>
    <property type="match status" value="1"/>
</dbReference>
<dbReference type="EMBL" id="NLFK01000007">
    <property type="protein sequence ID" value="OZN24652.1"/>
    <property type="molecule type" value="Genomic_DNA"/>
</dbReference>
<feature type="binding site" evidence="9">
    <location>
        <position position="18"/>
    </location>
    <ligand>
        <name>Zn(2+)</name>
        <dbReference type="ChEBI" id="CHEBI:29105"/>
    </ligand>
</feature>
<dbReference type="InParanoid" id="A0A263HCB4"/>
<dbReference type="Gene3D" id="1.10.340.30">
    <property type="entry name" value="Hypothetical protein, domain 2"/>
    <property type="match status" value="1"/>
</dbReference>
<dbReference type="InterPro" id="IPR005019">
    <property type="entry name" value="Adenine_glyco"/>
</dbReference>
<dbReference type="Proteomes" id="UP000215738">
    <property type="component" value="Unassembled WGS sequence"/>
</dbReference>
<sequence length="185" mass="21291">MPIRCRWAENSAIYVDYHDHEWGKPQYDSLRLFEKLCLEGQQAGLSWITVLKKREAYRQAFYHFDPVKIAQMSAQDIDRCMQNAGLIRYRAKLEAIVKNAKAYLQMEKCGENFSDFIWSFVNHQPQINDVPALNAVPAKTAVSAAMSKALRKRGFVFVGETTCYAFMQSMGLVDDHVNDCFCKCK</sequence>
<evidence type="ECO:0000256" key="8">
    <source>
        <dbReference type="ARBA" id="ARBA00066766"/>
    </source>
</evidence>
<keyword evidence="5" id="KW-0234">DNA repair</keyword>
<feature type="binding site" evidence="9">
    <location>
        <position position="180"/>
    </location>
    <ligand>
        <name>Zn(2+)</name>
        <dbReference type="ChEBI" id="CHEBI:29105"/>
    </ligand>
</feature>
<protein>
    <recommendedName>
        <fullName evidence="8">DNA-3-methyladenine glycosylase I</fullName>
        <ecNumber evidence="8">3.2.2.20</ecNumber>
    </recommendedName>
</protein>
<dbReference type="EC" id="3.2.2.20" evidence="8"/>
<dbReference type="NCBIfam" id="TIGR00624">
    <property type="entry name" value="tag"/>
    <property type="match status" value="1"/>
</dbReference>
<evidence type="ECO:0000256" key="6">
    <source>
        <dbReference type="ARBA" id="ARBA00052558"/>
    </source>
</evidence>
<dbReference type="Proteomes" id="UP000254507">
    <property type="component" value="Unassembled WGS sequence"/>
</dbReference>
<keyword evidence="2" id="KW-0227">DNA damage</keyword>
<keyword evidence="3 11" id="KW-0378">Hydrolase</keyword>
<dbReference type="PANTHER" id="PTHR30037">
    <property type="entry name" value="DNA-3-METHYLADENINE GLYCOSYLASE 1"/>
    <property type="match status" value="1"/>
</dbReference>
<feature type="binding site" evidence="9">
    <location>
        <position position="176"/>
    </location>
    <ligand>
        <name>Zn(2+)</name>
        <dbReference type="ChEBI" id="CHEBI:29105"/>
    </ligand>
</feature>
<reference evidence="11 13" key="2">
    <citation type="submission" date="2018-06" db="EMBL/GenBank/DDBJ databases">
        <authorList>
            <consortium name="Pathogen Informatics"/>
            <person name="Doyle S."/>
        </authorList>
    </citation>
    <scope>NUCLEOTIDE SEQUENCE [LARGE SCALE GENOMIC DNA]</scope>
    <source>
        <strain evidence="11 13">NCTC10851</strain>
    </source>
</reference>
<organism evidence="11 13">
    <name type="scientific">Actinobacillus seminis</name>
    <dbReference type="NCBI Taxonomy" id="722"/>
    <lineage>
        <taxon>Bacteria</taxon>
        <taxon>Pseudomonadati</taxon>
        <taxon>Pseudomonadota</taxon>
        <taxon>Gammaproteobacteria</taxon>
        <taxon>Pasteurellales</taxon>
        <taxon>Pasteurellaceae</taxon>
        <taxon>Actinobacillus</taxon>
    </lineage>
</organism>
<keyword evidence="4 9" id="KW-0862">Zinc</keyword>
<evidence type="ECO:0000256" key="3">
    <source>
        <dbReference type="ARBA" id="ARBA00022801"/>
    </source>
</evidence>
<feature type="binding site" evidence="9">
    <location>
        <position position="5"/>
    </location>
    <ligand>
        <name>Zn(2+)</name>
        <dbReference type="ChEBI" id="CHEBI:29105"/>
    </ligand>
</feature>
<evidence type="ECO:0000313" key="13">
    <source>
        <dbReference type="Proteomes" id="UP000254507"/>
    </source>
</evidence>
<gene>
    <name evidence="11" type="primary">tag</name>
    <name evidence="10" type="ORF">CFY87_08020</name>
    <name evidence="11" type="ORF">NCTC10851_02016</name>
</gene>
<dbReference type="FunCoup" id="A0A263HCB4">
    <property type="interactions" value="111"/>
</dbReference>
<evidence type="ECO:0000256" key="1">
    <source>
        <dbReference type="ARBA" id="ARBA00022723"/>
    </source>
</evidence>
<evidence type="ECO:0000256" key="7">
    <source>
        <dbReference type="ARBA" id="ARBA00057608"/>
    </source>
</evidence>
<dbReference type="FunFam" id="1.10.340.30:FF:000009">
    <property type="entry name" value="DNA-3-methyladenine glycosylase I"/>
    <property type="match status" value="1"/>
</dbReference>
<evidence type="ECO:0000313" key="12">
    <source>
        <dbReference type="Proteomes" id="UP000215738"/>
    </source>
</evidence>
<keyword evidence="12" id="KW-1185">Reference proteome</keyword>
<evidence type="ECO:0000256" key="4">
    <source>
        <dbReference type="ARBA" id="ARBA00022833"/>
    </source>
</evidence>
<evidence type="ECO:0000313" key="11">
    <source>
        <dbReference type="EMBL" id="SUU38295.1"/>
    </source>
</evidence>
<dbReference type="SUPFAM" id="SSF48150">
    <property type="entry name" value="DNA-glycosylase"/>
    <property type="match status" value="1"/>
</dbReference>
<reference evidence="10 12" key="1">
    <citation type="submission" date="2017-07" db="EMBL/GenBank/DDBJ databases">
        <title>Virulence factors identified in Actinobacillus seminis.</title>
        <authorList>
            <person name="Negrete-Abascal E."/>
            <person name="Vaca-Pacheco S."/>
            <person name="Montes-Garcia F."/>
            <person name="Leyto-Gil A.M."/>
            <person name="Fragoso-Garcia E."/>
            <person name="Carvente-Garcia R."/>
            <person name="Perez-Agueros S."/>
            <person name="Castelan-Sanchez H.G."/>
            <person name="Garcia-Molina A."/>
            <person name="Villamar T.E."/>
            <person name="Vazquez-Cruz C."/>
        </authorList>
    </citation>
    <scope>NUCLEOTIDE SEQUENCE [LARGE SCALE GENOMIC DNA]</scope>
    <source>
        <strain evidence="10 12">ATCC 15768</strain>
    </source>
</reference>
<keyword evidence="11" id="KW-0326">Glycosidase</keyword>
<dbReference type="InterPro" id="IPR004597">
    <property type="entry name" value="Tag"/>
</dbReference>
<dbReference type="InterPro" id="IPR052891">
    <property type="entry name" value="DNA-3mA_glycosylase"/>
</dbReference>
<dbReference type="InterPro" id="IPR011257">
    <property type="entry name" value="DNA_glycosylase"/>
</dbReference>
<dbReference type="GO" id="GO:0008725">
    <property type="term" value="F:DNA-3-methyladenine glycosylase activity"/>
    <property type="evidence" value="ECO:0007669"/>
    <property type="project" value="UniProtKB-EC"/>
</dbReference>
<dbReference type="GO" id="GO:0006284">
    <property type="term" value="P:base-excision repair"/>
    <property type="evidence" value="ECO:0007669"/>
    <property type="project" value="InterPro"/>
</dbReference>
<proteinExistence type="predicted"/>
<evidence type="ECO:0000256" key="5">
    <source>
        <dbReference type="ARBA" id="ARBA00023204"/>
    </source>
</evidence>
<name>A0A263HCB4_9PAST</name>
<keyword evidence="1 9" id="KW-0479">Metal-binding</keyword>
<evidence type="ECO:0000256" key="9">
    <source>
        <dbReference type="PIRSR" id="PIRSR604597-1"/>
    </source>
</evidence>
<comment type="function">
    <text evidence="7">Hydrolysis of the deoxyribose N-glycosidic bond to excise 3-methyladenine from the damaged DNA polymer formed by alkylation lesions.</text>
</comment>
<evidence type="ECO:0000256" key="2">
    <source>
        <dbReference type="ARBA" id="ARBA00022763"/>
    </source>
</evidence>
<dbReference type="OrthoDB" id="9807664at2"/>
<comment type="catalytic activity">
    <reaction evidence="6">
        <text>Hydrolysis of alkylated DNA, releasing 3-methyladenine.</text>
        <dbReference type="EC" id="3.2.2.20"/>
    </reaction>
</comment>